<organism evidence="4">
    <name type="scientific">human gut metagenome</name>
    <dbReference type="NCBI Taxonomy" id="408170"/>
    <lineage>
        <taxon>unclassified sequences</taxon>
        <taxon>metagenomes</taxon>
        <taxon>organismal metagenomes</taxon>
    </lineage>
</organism>
<dbReference type="InterPro" id="IPR043132">
    <property type="entry name" value="BCAT-like_C"/>
</dbReference>
<reference evidence="4" key="1">
    <citation type="journal article" date="2013" name="Environ. Microbiol.">
        <title>Microbiota from the distal guts of lean and obese adolescents exhibit partial functional redundancy besides clear differences in community structure.</title>
        <authorList>
            <person name="Ferrer M."/>
            <person name="Ruiz A."/>
            <person name="Lanza F."/>
            <person name="Haange S.B."/>
            <person name="Oberbach A."/>
            <person name="Till H."/>
            <person name="Bargiela R."/>
            <person name="Campoy C."/>
            <person name="Segura M.T."/>
            <person name="Richter M."/>
            <person name="von Bergen M."/>
            <person name="Seifert J."/>
            <person name="Suarez A."/>
        </authorList>
    </citation>
    <scope>NUCLEOTIDE SEQUENCE</scope>
</reference>
<protein>
    <submittedName>
        <fullName evidence="4">Branched-chain amino acid aminotransferase</fullName>
    </submittedName>
</protein>
<evidence type="ECO:0000256" key="2">
    <source>
        <dbReference type="ARBA" id="ARBA00009320"/>
    </source>
</evidence>
<dbReference type="AlphaFoldDB" id="K1SLI0"/>
<dbReference type="PANTHER" id="PTHR11825">
    <property type="entry name" value="SUBGROUP IIII AMINOTRANSFERASE"/>
    <property type="match status" value="1"/>
</dbReference>
<proteinExistence type="inferred from homology"/>
<keyword evidence="4" id="KW-0808">Transferase</keyword>
<dbReference type="InterPro" id="IPR005786">
    <property type="entry name" value="B_amino_transII"/>
</dbReference>
<dbReference type="Gene3D" id="3.20.10.10">
    <property type="entry name" value="D-amino Acid Aminotransferase, subunit A, domain 2"/>
    <property type="match status" value="1"/>
</dbReference>
<accession>K1SLI0</accession>
<gene>
    <name evidence="4" type="ORF">OBE_15312</name>
</gene>
<dbReference type="PANTHER" id="PTHR11825:SF44">
    <property type="entry name" value="BRANCHED-CHAIN-AMINO-ACID AMINOTRANSFERASE"/>
    <property type="match status" value="1"/>
</dbReference>
<dbReference type="SUPFAM" id="SSF56752">
    <property type="entry name" value="D-aminoacid aminotransferase-like PLP-dependent enzymes"/>
    <property type="match status" value="1"/>
</dbReference>
<keyword evidence="3" id="KW-0663">Pyridoxal phosphate</keyword>
<name>K1SLI0_9ZZZZ</name>
<dbReference type="InterPro" id="IPR036038">
    <property type="entry name" value="Aminotransferase-like"/>
</dbReference>
<evidence type="ECO:0000313" key="4">
    <source>
        <dbReference type="EMBL" id="EKC48196.1"/>
    </source>
</evidence>
<evidence type="ECO:0000256" key="3">
    <source>
        <dbReference type="ARBA" id="ARBA00022898"/>
    </source>
</evidence>
<dbReference type="EMBL" id="AJWZ01010526">
    <property type="protein sequence ID" value="EKC48196.1"/>
    <property type="molecule type" value="Genomic_DNA"/>
</dbReference>
<comment type="cofactor">
    <cofactor evidence="1">
        <name>pyridoxal 5'-phosphate</name>
        <dbReference type="ChEBI" id="CHEBI:597326"/>
    </cofactor>
</comment>
<dbReference type="GO" id="GO:0004084">
    <property type="term" value="F:branched-chain-amino-acid transaminase activity"/>
    <property type="evidence" value="ECO:0007669"/>
    <property type="project" value="InterPro"/>
</dbReference>
<comment type="caution">
    <text evidence="4">The sequence shown here is derived from an EMBL/GenBank/DDBJ whole genome shotgun (WGS) entry which is preliminary data.</text>
</comment>
<evidence type="ECO:0000256" key="1">
    <source>
        <dbReference type="ARBA" id="ARBA00001933"/>
    </source>
</evidence>
<comment type="similarity">
    <text evidence="2">Belongs to the class-IV pyridoxal-phosphate-dependent aminotransferase family.</text>
</comment>
<keyword evidence="4" id="KW-0032">Aminotransferase</keyword>
<dbReference type="GO" id="GO:0009081">
    <property type="term" value="P:branched-chain amino acid metabolic process"/>
    <property type="evidence" value="ECO:0007669"/>
    <property type="project" value="InterPro"/>
</dbReference>
<sequence>MTRDSVIQLLKKWGVKVSERKLSIDEVVAASKDGSLQEIFASGTAAVISPIGWLNVMGTDVQVADGTVGPVAQKLYDTLYGMQTGTVADDMGWTYRLL</sequence>